<gene>
    <name evidence="1" type="ORF">KL86PLE_70214</name>
</gene>
<name>A0A212LLX2_9HYPH</name>
<reference evidence="1" key="1">
    <citation type="submission" date="2016-08" db="EMBL/GenBank/DDBJ databases">
        <authorList>
            <person name="Seilhamer J.J."/>
        </authorList>
    </citation>
    <scope>NUCLEOTIDE SEQUENCE</scope>
    <source>
        <strain evidence="1">86</strain>
    </source>
</reference>
<organism evidence="1">
    <name type="scientific">uncultured Pleomorphomonas sp</name>
    <dbReference type="NCBI Taxonomy" id="442121"/>
    <lineage>
        <taxon>Bacteria</taxon>
        <taxon>Pseudomonadati</taxon>
        <taxon>Pseudomonadota</taxon>
        <taxon>Alphaproteobacteria</taxon>
        <taxon>Hyphomicrobiales</taxon>
        <taxon>Pleomorphomonadaceae</taxon>
        <taxon>Pleomorphomonas</taxon>
        <taxon>environmental samples</taxon>
    </lineage>
</organism>
<dbReference type="EMBL" id="FMJD01000011">
    <property type="protein sequence ID" value="SCM78527.1"/>
    <property type="molecule type" value="Genomic_DNA"/>
</dbReference>
<proteinExistence type="predicted"/>
<sequence length="112" mass="12494">MPANPGAFLEFGGDFAARHRGLSMSAPPAAALLLGKALANRFRRRKMGREWGMGAWKGVSRAFLRLAKIEAHKSSMKLSATYPALLPDWQKCPGNQPKVDFRRRKTRVTRPC</sequence>
<dbReference type="AlphaFoldDB" id="A0A212LLX2"/>
<evidence type="ECO:0000313" key="1">
    <source>
        <dbReference type="EMBL" id="SCM78527.1"/>
    </source>
</evidence>
<protein>
    <submittedName>
        <fullName evidence="1">Uncharacterized protein</fullName>
    </submittedName>
</protein>
<accession>A0A212LLX2</accession>